<dbReference type="InterPro" id="IPR003961">
    <property type="entry name" value="FN3_dom"/>
</dbReference>
<evidence type="ECO:0000256" key="3">
    <source>
        <dbReference type="ARBA" id="ARBA00022692"/>
    </source>
</evidence>
<dbReference type="Pfam" id="PF00041">
    <property type="entry name" value="fn3"/>
    <property type="match status" value="1"/>
</dbReference>
<feature type="compositionally biased region" description="Acidic residues" evidence="10">
    <location>
        <begin position="656"/>
        <end position="667"/>
    </location>
</feature>
<keyword evidence="15" id="KW-1185">Reference proteome</keyword>
<dbReference type="PANTHER" id="PTHR48423:SF1">
    <property type="entry name" value="INTERLEUKIN-27 RECEPTOR SUBUNIT ALPHA"/>
    <property type="match status" value="1"/>
</dbReference>
<keyword evidence="9" id="KW-0325">Glycoprotein</keyword>
<dbReference type="AlphaFoldDB" id="A0A8C2ZKI4"/>
<dbReference type="RefSeq" id="XP_034395329.1">
    <property type="nucleotide sequence ID" value="XM_034539438.1"/>
</dbReference>
<dbReference type="GO" id="GO:0005886">
    <property type="term" value="C:plasma membrane"/>
    <property type="evidence" value="ECO:0007669"/>
    <property type="project" value="UniProtKB-ARBA"/>
</dbReference>
<proteinExistence type="inferred from homology"/>
<keyword evidence="6 11" id="KW-1133">Transmembrane helix</keyword>
<evidence type="ECO:0000256" key="12">
    <source>
        <dbReference type="SAM" id="SignalP"/>
    </source>
</evidence>
<evidence type="ECO:0000256" key="2">
    <source>
        <dbReference type="ARBA" id="ARBA00008921"/>
    </source>
</evidence>
<evidence type="ECO:0000256" key="8">
    <source>
        <dbReference type="ARBA" id="ARBA00023170"/>
    </source>
</evidence>
<reference evidence="14" key="2">
    <citation type="submission" date="2025-09" db="UniProtKB">
        <authorList>
            <consortium name="Ensembl"/>
        </authorList>
    </citation>
    <scope>IDENTIFICATION</scope>
</reference>
<evidence type="ECO:0000313" key="15">
    <source>
        <dbReference type="Proteomes" id="UP000694565"/>
    </source>
</evidence>
<evidence type="ECO:0000256" key="4">
    <source>
        <dbReference type="ARBA" id="ARBA00022729"/>
    </source>
</evidence>
<keyword evidence="8" id="KW-0675">Receptor</keyword>
<evidence type="ECO:0000256" key="1">
    <source>
        <dbReference type="ARBA" id="ARBA00004479"/>
    </source>
</evidence>
<dbReference type="GeneTree" id="ENSGT00940000155603"/>
<keyword evidence="4 12" id="KW-0732">Signal</keyword>
<feature type="domain" description="Fibronectin type-III" evidence="13">
    <location>
        <begin position="117"/>
        <end position="214"/>
    </location>
</feature>
<keyword evidence="5" id="KW-0677">Repeat</keyword>
<organism evidence="14 15">
    <name type="scientific">Cyclopterus lumpus</name>
    <name type="common">Lumpsucker</name>
    <dbReference type="NCBI Taxonomy" id="8103"/>
    <lineage>
        <taxon>Eukaryota</taxon>
        <taxon>Metazoa</taxon>
        <taxon>Chordata</taxon>
        <taxon>Craniata</taxon>
        <taxon>Vertebrata</taxon>
        <taxon>Euteleostomi</taxon>
        <taxon>Actinopterygii</taxon>
        <taxon>Neopterygii</taxon>
        <taxon>Teleostei</taxon>
        <taxon>Neoteleostei</taxon>
        <taxon>Acanthomorphata</taxon>
        <taxon>Eupercaria</taxon>
        <taxon>Perciformes</taxon>
        <taxon>Cottioidei</taxon>
        <taxon>Cottales</taxon>
        <taxon>Cyclopteridae</taxon>
        <taxon>Cyclopterus</taxon>
    </lineage>
</organism>
<dbReference type="SMART" id="SM00060">
    <property type="entry name" value="FN3"/>
    <property type="match status" value="3"/>
</dbReference>
<accession>A0A8C2ZKI4</accession>
<keyword evidence="7 11" id="KW-0472">Membrane</keyword>
<dbReference type="RefSeq" id="XP_034395328.1">
    <property type="nucleotide sequence ID" value="XM_034539437.1"/>
</dbReference>
<protein>
    <submittedName>
        <fullName evidence="14">Interleukin 12 receptor, beta 2a, like</fullName>
    </submittedName>
</protein>
<dbReference type="OrthoDB" id="5989951at2759"/>
<dbReference type="PANTHER" id="PTHR48423">
    <property type="entry name" value="INTERLEUKIN-27 RECEPTOR SUBUNIT ALPHA"/>
    <property type="match status" value="1"/>
</dbReference>
<keyword evidence="3 11" id="KW-0812">Transmembrane</keyword>
<evidence type="ECO:0000256" key="5">
    <source>
        <dbReference type="ARBA" id="ARBA00022737"/>
    </source>
</evidence>
<name>A0A8C2ZKI4_CYCLU</name>
<dbReference type="InterPro" id="IPR036116">
    <property type="entry name" value="FN3_sf"/>
</dbReference>
<evidence type="ECO:0000313" key="14">
    <source>
        <dbReference type="Ensembl" id="ENSCLMP00005028284.1"/>
    </source>
</evidence>
<gene>
    <name evidence="14" type="primary">il12rb2l</name>
</gene>
<evidence type="ECO:0000256" key="11">
    <source>
        <dbReference type="SAM" id="Phobius"/>
    </source>
</evidence>
<feature type="chain" id="PRO_5034959441" evidence="12">
    <location>
        <begin position="18"/>
        <end position="696"/>
    </location>
</feature>
<dbReference type="SUPFAM" id="SSF49265">
    <property type="entry name" value="Fibronectin type III"/>
    <property type="match status" value="3"/>
</dbReference>
<evidence type="ECO:0000256" key="10">
    <source>
        <dbReference type="SAM" id="MobiDB-lite"/>
    </source>
</evidence>
<evidence type="ECO:0000256" key="6">
    <source>
        <dbReference type="ARBA" id="ARBA00022989"/>
    </source>
</evidence>
<evidence type="ECO:0000256" key="9">
    <source>
        <dbReference type="ARBA" id="ARBA00023180"/>
    </source>
</evidence>
<dbReference type="InterPro" id="IPR052672">
    <property type="entry name" value="Type1_Cytokine_Rcpt_Type2"/>
</dbReference>
<feature type="signal peptide" evidence="12">
    <location>
        <begin position="1"/>
        <end position="17"/>
    </location>
</feature>
<dbReference type="CDD" id="cd00063">
    <property type="entry name" value="FN3"/>
    <property type="match status" value="2"/>
</dbReference>
<feature type="domain" description="Fibronectin type-III" evidence="13">
    <location>
        <begin position="415"/>
        <end position="515"/>
    </location>
</feature>
<reference evidence="14" key="1">
    <citation type="submission" date="2025-08" db="UniProtKB">
        <authorList>
            <consortium name="Ensembl"/>
        </authorList>
    </citation>
    <scope>IDENTIFICATION</scope>
</reference>
<dbReference type="PROSITE" id="PS50853">
    <property type="entry name" value="FN3"/>
    <property type="match status" value="2"/>
</dbReference>
<comment type="subcellular location">
    <subcellularLocation>
        <location evidence="1">Membrane</location>
        <topology evidence="1">Single-pass type I membrane protein</topology>
    </subcellularLocation>
</comment>
<comment type="similarity">
    <text evidence="2">Belongs to the type I cytokine receptor family. Type 2 subfamily.</text>
</comment>
<dbReference type="Ensembl" id="ENSCLMT00005029539.1">
    <property type="protein sequence ID" value="ENSCLMP00005028284.1"/>
    <property type="gene ID" value="ENSCLMG00005013824.1"/>
</dbReference>
<feature type="transmembrane region" description="Helical" evidence="11">
    <location>
        <begin position="517"/>
        <end position="540"/>
    </location>
</feature>
<feature type="region of interest" description="Disordered" evidence="10">
    <location>
        <begin position="648"/>
        <end position="685"/>
    </location>
</feature>
<sequence>MATLLSILLVIVPNCFASGPPASPSLPKCNIGCGKKNDCVDIHCSWDPKPDPETNYSLHWEPAISVEGHVINGTSFDGIIQRKHFKHGELRVWVQAKNQHGSAKSQDALFNTADITQPLPPKVWLVTHQESLEMSWNSTCDEQQLSWGHCDVQYRTEGDQGWFQDMDVLHGSYTVDRLQPGTVYEFQVRCSCDTGLMSDWSAIYRIRSTETAPEGELDVWRDCGISQKSSDCVVTWKKLPVSQAHGRILGYEVRLSYNNNVLVTVTPVQPMGYVACEEMQCHFTSPLKDVASVSVSAYNACGATVPSYLAMPIPGKEKNEQAIRLVMNEEKLTVSWDLPSQLSDHMQEYVVQYKQAGSPPGDGFDWIKVEKSQTTGIFEGRYRKYTPYQVSLFTVSHSSKVHHLSSAIGYSLQGTPSKVPSFKVFYIAPTDVTLFWKCIDLSQQNGVILYYQIVLESGADRQNVYNVSVSPQRDNETFQLLHLSPGQEYEVRIRAVTAAGPGENKTAKFKTKHHEHFGHLVAVVLGISLLVVTCVVLVLCACRAPCFSYKVPDARNSHIFLHMKHQMNDSLARICIPVSEPNPQISLLEVVEIQPWALKYTLEKTADPDGLTRLVVGDGGSQVDCQDDQREEAVAEECHGTDHKYEREEYSKMVDSDEEREREENMEDVWSSSGEEQPVSGYEKHFMPTALEILEA</sequence>
<dbReference type="KEGG" id="clum:117735037"/>
<evidence type="ECO:0000256" key="7">
    <source>
        <dbReference type="ARBA" id="ARBA00023136"/>
    </source>
</evidence>
<dbReference type="Gene3D" id="2.60.40.10">
    <property type="entry name" value="Immunoglobulins"/>
    <property type="match status" value="5"/>
</dbReference>
<dbReference type="InterPro" id="IPR013783">
    <property type="entry name" value="Ig-like_fold"/>
</dbReference>
<dbReference type="GeneID" id="117735037"/>
<evidence type="ECO:0000259" key="13">
    <source>
        <dbReference type="PROSITE" id="PS50853"/>
    </source>
</evidence>
<dbReference type="Proteomes" id="UP000694565">
    <property type="component" value="Unplaced"/>
</dbReference>
<dbReference type="CTD" id="110437721"/>